<name>A0A3P6SRU7_CYLGO</name>
<gene>
    <name evidence="1" type="ORF">CGOC_LOCUS3621</name>
</gene>
<sequence>MEKHYEEVYVKKNYISASSNSSSSERVQHPRGGQSVPDVLLHHPGLHPRRLVLLHPQTRRAHHRVNTAPVFRSSHPNSLPSQAASAAGKRTLFSLYVDQFTIVHKDISSTPSHFALTLLFVVIPLVLFY</sequence>
<organism evidence="1 2">
    <name type="scientific">Cylicostephanus goldi</name>
    <name type="common">Nematode worm</name>
    <dbReference type="NCBI Taxonomy" id="71465"/>
    <lineage>
        <taxon>Eukaryota</taxon>
        <taxon>Metazoa</taxon>
        <taxon>Ecdysozoa</taxon>
        <taxon>Nematoda</taxon>
        <taxon>Chromadorea</taxon>
        <taxon>Rhabditida</taxon>
        <taxon>Rhabditina</taxon>
        <taxon>Rhabditomorpha</taxon>
        <taxon>Strongyloidea</taxon>
        <taxon>Strongylidae</taxon>
        <taxon>Cylicostephanus</taxon>
    </lineage>
</organism>
<dbReference type="AlphaFoldDB" id="A0A3P6SRU7"/>
<evidence type="ECO:0000313" key="1">
    <source>
        <dbReference type="EMBL" id="VDK56358.1"/>
    </source>
</evidence>
<evidence type="ECO:0000313" key="2">
    <source>
        <dbReference type="Proteomes" id="UP000271889"/>
    </source>
</evidence>
<dbReference type="Proteomes" id="UP000271889">
    <property type="component" value="Unassembled WGS sequence"/>
</dbReference>
<proteinExistence type="predicted"/>
<protein>
    <submittedName>
        <fullName evidence="1">Uncharacterized protein</fullName>
    </submittedName>
</protein>
<dbReference type="EMBL" id="UYRV01009245">
    <property type="protein sequence ID" value="VDK56358.1"/>
    <property type="molecule type" value="Genomic_DNA"/>
</dbReference>
<reference evidence="1 2" key="1">
    <citation type="submission" date="2018-11" db="EMBL/GenBank/DDBJ databases">
        <authorList>
            <consortium name="Pathogen Informatics"/>
        </authorList>
    </citation>
    <scope>NUCLEOTIDE SEQUENCE [LARGE SCALE GENOMIC DNA]</scope>
</reference>
<keyword evidence="2" id="KW-1185">Reference proteome</keyword>
<accession>A0A3P6SRU7</accession>